<protein>
    <submittedName>
        <fullName evidence="2">Uncharacterized protein</fullName>
    </submittedName>
</protein>
<proteinExistence type="predicted"/>
<gene>
    <name evidence="2" type="ORF">KGM_210589</name>
</gene>
<evidence type="ECO:0000313" key="3">
    <source>
        <dbReference type="Proteomes" id="UP000007151"/>
    </source>
</evidence>
<name>A0A212FH72_DANPL</name>
<feature type="region of interest" description="Disordered" evidence="1">
    <location>
        <begin position="1"/>
        <end position="26"/>
    </location>
</feature>
<dbReference type="InParanoid" id="A0A212FH72"/>
<comment type="caution">
    <text evidence="2">The sequence shown here is derived from an EMBL/GenBank/DDBJ whole genome shotgun (WGS) entry which is preliminary data.</text>
</comment>
<evidence type="ECO:0000256" key="1">
    <source>
        <dbReference type="SAM" id="MobiDB-lite"/>
    </source>
</evidence>
<dbReference type="Proteomes" id="UP000007151">
    <property type="component" value="Unassembled WGS sequence"/>
</dbReference>
<keyword evidence="3" id="KW-1185">Reference proteome</keyword>
<dbReference type="KEGG" id="dpl:KGM_210589"/>
<dbReference type="EMBL" id="AGBW02008531">
    <property type="protein sequence ID" value="OWR53074.1"/>
    <property type="molecule type" value="Genomic_DNA"/>
</dbReference>
<dbReference type="AlphaFoldDB" id="A0A212FH72"/>
<evidence type="ECO:0000313" key="2">
    <source>
        <dbReference type="EMBL" id="OWR53074.1"/>
    </source>
</evidence>
<accession>A0A212FH72</accession>
<sequence>MLHVTLNDSEYKHSKQRNAIPRQGDALAARGRIPHQNREDSLQLLLNLAINISDALADNNDSVCVPSTKALVAPRIRGGVAPYGRRARDPITKRIIEYFR</sequence>
<organism evidence="2 3">
    <name type="scientific">Danaus plexippus plexippus</name>
    <dbReference type="NCBI Taxonomy" id="278856"/>
    <lineage>
        <taxon>Eukaryota</taxon>
        <taxon>Metazoa</taxon>
        <taxon>Ecdysozoa</taxon>
        <taxon>Arthropoda</taxon>
        <taxon>Hexapoda</taxon>
        <taxon>Insecta</taxon>
        <taxon>Pterygota</taxon>
        <taxon>Neoptera</taxon>
        <taxon>Endopterygota</taxon>
        <taxon>Lepidoptera</taxon>
        <taxon>Glossata</taxon>
        <taxon>Ditrysia</taxon>
        <taxon>Papilionoidea</taxon>
        <taxon>Nymphalidae</taxon>
        <taxon>Danainae</taxon>
        <taxon>Danaini</taxon>
        <taxon>Danaina</taxon>
        <taxon>Danaus</taxon>
        <taxon>Danaus</taxon>
    </lineage>
</organism>
<reference evidence="2 3" key="1">
    <citation type="journal article" date="2011" name="Cell">
        <title>The monarch butterfly genome yields insights into long-distance migration.</title>
        <authorList>
            <person name="Zhan S."/>
            <person name="Merlin C."/>
            <person name="Boore J.L."/>
            <person name="Reppert S.M."/>
        </authorList>
    </citation>
    <scope>NUCLEOTIDE SEQUENCE [LARGE SCALE GENOMIC DNA]</scope>
    <source>
        <strain evidence="2">F-2</strain>
    </source>
</reference>